<proteinExistence type="predicted"/>
<dbReference type="Proteomes" id="UP001196413">
    <property type="component" value="Unassembled WGS sequence"/>
</dbReference>
<evidence type="ECO:0000313" key="1">
    <source>
        <dbReference type="EMBL" id="KAJ1351004.1"/>
    </source>
</evidence>
<dbReference type="AlphaFoldDB" id="A0AAD5MNV6"/>
<name>A0AAD5MNV6_PARTN</name>
<protein>
    <submittedName>
        <fullName evidence="1">Uncharacterized protein</fullName>
    </submittedName>
</protein>
<sequence>MSPSSFPFRVRELVQNLFRNCAGITVTRRMRLIRIALVIVSSSANVARHHVVEGFCNWHMPLKKQDFLVVITGESYD</sequence>
<organism evidence="1 2">
    <name type="scientific">Parelaphostrongylus tenuis</name>
    <name type="common">Meningeal worm</name>
    <dbReference type="NCBI Taxonomy" id="148309"/>
    <lineage>
        <taxon>Eukaryota</taxon>
        <taxon>Metazoa</taxon>
        <taxon>Ecdysozoa</taxon>
        <taxon>Nematoda</taxon>
        <taxon>Chromadorea</taxon>
        <taxon>Rhabditida</taxon>
        <taxon>Rhabditina</taxon>
        <taxon>Rhabditomorpha</taxon>
        <taxon>Strongyloidea</taxon>
        <taxon>Metastrongylidae</taxon>
        <taxon>Parelaphostrongylus</taxon>
    </lineage>
</organism>
<dbReference type="EMBL" id="JAHQIW010000982">
    <property type="protein sequence ID" value="KAJ1351004.1"/>
    <property type="molecule type" value="Genomic_DNA"/>
</dbReference>
<evidence type="ECO:0000313" key="2">
    <source>
        <dbReference type="Proteomes" id="UP001196413"/>
    </source>
</evidence>
<accession>A0AAD5MNV6</accession>
<keyword evidence="2" id="KW-1185">Reference proteome</keyword>
<gene>
    <name evidence="1" type="ORF">KIN20_006936</name>
</gene>
<reference evidence="1" key="1">
    <citation type="submission" date="2021-06" db="EMBL/GenBank/DDBJ databases">
        <title>Parelaphostrongylus tenuis whole genome reference sequence.</title>
        <authorList>
            <person name="Garwood T.J."/>
            <person name="Larsen P.A."/>
            <person name="Fountain-Jones N.M."/>
            <person name="Garbe J.R."/>
            <person name="Macchietto M.G."/>
            <person name="Kania S.A."/>
            <person name="Gerhold R.W."/>
            <person name="Richards J.E."/>
            <person name="Wolf T.M."/>
        </authorList>
    </citation>
    <scope>NUCLEOTIDE SEQUENCE</scope>
    <source>
        <strain evidence="1">MNPRO001-30</strain>
        <tissue evidence="1">Meninges</tissue>
    </source>
</reference>
<comment type="caution">
    <text evidence="1">The sequence shown here is derived from an EMBL/GenBank/DDBJ whole genome shotgun (WGS) entry which is preliminary data.</text>
</comment>